<gene>
    <name evidence="3" type="ORF">DZ860_24200</name>
</gene>
<sequence length="124" mass="14505">VKLFCVFHDKLEENNLIAHEGKIIDASFVEMPRQRNSKEENTHIKETGTAPEQWDGKPNKKKQKDIDARWTKKNNENHFGYKNHVKVDNKHKFIDTQHTTDASVHDSQVLEELLDEEKDKGNDL</sequence>
<feature type="region of interest" description="Disordered" evidence="1">
    <location>
        <begin position="34"/>
        <end position="65"/>
    </location>
</feature>
<dbReference type="InterPro" id="IPR002559">
    <property type="entry name" value="Transposase_11"/>
</dbReference>
<dbReference type="GO" id="GO:0006313">
    <property type="term" value="P:DNA transposition"/>
    <property type="evidence" value="ECO:0007669"/>
    <property type="project" value="InterPro"/>
</dbReference>
<dbReference type="GO" id="GO:0003677">
    <property type="term" value="F:DNA binding"/>
    <property type="evidence" value="ECO:0007669"/>
    <property type="project" value="InterPro"/>
</dbReference>
<dbReference type="Proteomes" id="UP000273252">
    <property type="component" value="Unassembled WGS sequence"/>
</dbReference>
<evidence type="ECO:0000259" key="2">
    <source>
        <dbReference type="Pfam" id="PF01609"/>
    </source>
</evidence>
<feature type="domain" description="Transposase IS4-like" evidence="2">
    <location>
        <begin position="21"/>
        <end position="119"/>
    </location>
</feature>
<feature type="compositionally biased region" description="Basic and acidic residues" evidence="1">
    <location>
        <begin position="34"/>
        <end position="46"/>
    </location>
</feature>
<dbReference type="GO" id="GO:0004803">
    <property type="term" value="F:transposase activity"/>
    <property type="evidence" value="ECO:0007669"/>
    <property type="project" value="InterPro"/>
</dbReference>
<organism evidence="3 4">
    <name type="scientific">Vibrio sinensis</name>
    <dbReference type="NCBI Taxonomy" id="2302434"/>
    <lineage>
        <taxon>Bacteria</taxon>
        <taxon>Pseudomonadati</taxon>
        <taxon>Pseudomonadota</taxon>
        <taxon>Gammaproteobacteria</taxon>
        <taxon>Vibrionales</taxon>
        <taxon>Vibrionaceae</taxon>
        <taxon>Vibrio</taxon>
    </lineage>
</organism>
<keyword evidence="4" id="KW-1185">Reference proteome</keyword>
<evidence type="ECO:0000313" key="3">
    <source>
        <dbReference type="EMBL" id="RJX63363.1"/>
    </source>
</evidence>
<dbReference type="EMBL" id="QVMU01000202">
    <property type="protein sequence ID" value="RJX63363.1"/>
    <property type="molecule type" value="Genomic_DNA"/>
</dbReference>
<dbReference type="AlphaFoldDB" id="A0A3A6QFA4"/>
<comment type="caution">
    <text evidence="3">The sequence shown here is derived from an EMBL/GenBank/DDBJ whole genome shotgun (WGS) entry which is preliminary data.</text>
</comment>
<dbReference type="OrthoDB" id="9774608at2"/>
<protein>
    <submittedName>
        <fullName evidence="3">IS4/IS5 family transposase</fullName>
    </submittedName>
</protein>
<evidence type="ECO:0000256" key="1">
    <source>
        <dbReference type="SAM" id="MobiDB-lite"/>
    </source>
</evidence>
<reference evidence="3 4" key="1">
    <citation type="submission" date="2018-08" db="EMBL/GenBank/DDBJ databases">
        <title>Vibrio isolated from the Eastern China Marginal Seas.</title>
        <authorList>
            <person name="Li Y."/>
        </authorList>
    </citation>
    <scope>NUCLEOTIDE SEQUENCE [LARGE SCALE GENOMIC DNA]</scope>
    <source>
        <strain evidence="3 4">BEI233</strain>
    </source>
</reference>
<dbReference type="PANTHER" id="PTHR35604">
    <property type="entry name" value="TRANSPOSASE INSH FOR INSERTION SEQUENCE ELEMENT IS5A-RELATED"/>
    <property type="match status" value="1"/>
</dbReference>
<accession>A0A3A6QFA4</accession>
<feature type="non-terminal residue" evidence="3">
    <location>
        <position position="1"/>
    </location>
</feature>
<evidence type="ECO:0000313" key="4">
    <source>
        <dbReference type="Proteomes" id="UP000273252"/>
    </source>
</evidence>
<dbReference type="PANTHER" id="PTHR35604:SF2">
    <property type="entry name" value="TRANSPOSASE INSH FOR INSERTION SEQUENCE ELEMENT IS5A-RELATED"/>
    <property type="match status" value="1"/>
</dbReference>
<name>A0A3A6QFA4_9VIBR</name>
<feature type="compositionally biased region" description="Basic and acidic residues" evidence="1">
    <location>
        <begin position="54"/>
        <end position="65"/>
    </location>
</feature>
<dbReference type="Pfam" id="PF01609">
    <property type="entry name" value="DDE_Tnp_1"/>
    <property type="match status" value="1"/>
</dbReference>
<feature type="non-terminal residue" evidence="3">
    <location>
        <position position="124"/>
    </location>
</feature>
<proteinExistence type="predicted"/>